<evidence type="ECO:0000256" key="6">
    <source>
        <dbReference type="SAM" id="MobiDB-lite"/>
    </source>
</evidence>
<dbReference type="InterPro" id="IPR037069">
    <property type="entry name" value="AcylCoA_DH/ox_N_sf"/>
</dbReference>
<evidence type="ECO:0000259" key="8">
    <source>
        <dbReference type="Pfam" id="PF02770"/>
    </source>
</evidence>
<dbReference type="GO" id="GO:0016627">
    <property type="term" value="F:oxidoreductase activity, acting on the CH-CH group of donors"/>
    <property type="evidence" value="ECO:0007669"/>
    <property type="project" value="InterPro"/>
</dbReference>
<dbReference type="InterPro" id="IPR052161">
    <property type="entry name" value="Mycobact_Acyl-CoA_DH"/>
</dbReference>
<feature type="domain" description="Acyl-CoA dehydrogenase/oxidase N-terminal" evidence="9">
    <location>
        <begin position="31"/>
        <end position="132"/>
    </location>
</feature>
<evidence type="ECO:0000256" key="5">
    <source>
        <dbReference type="ARBA" id="ARBA00023002"/>
    </source>
</evidence>
<dbReference type="InterPro" id="IPR009075">
    <property type="entry name" value="AcylCo_DH/oxidase_C"/>
</dbReference>
<feature type="domain" description="Acyl-CoA oxidase/dehydrogenase middle" evidence="8">
    <location>
        <begin position="136"/>
        <end position="219"/>
    </location>
</feature>
<dbReference type="SUPFAM" id="SSF56645">
    <property type="entry name" value="Acyl-CoA dehydrogenase NM domain-like"/>
    <property type="match status" value="1"/>
</dbReference>
<gene>
    <name evidence="10" type="ORF">UFOPK2754_01243</name>
</gene>
<dbReference type="FunFam" id="2.40.110.10:FF:000011">
    <property type="entry name" value="Acyl-CoA dehydrogenase FadE34"/>
    <property type="match status" value="1"/>
</dbReference>
<dbReference type="Pfam" id="PF00441">
    <property type="entry name" value="Acyl-CoA_dh_1"/>
    <property type="match status" value="1"/>
</dbReference>
<dbReference type="PANTHER" id="PTHR43292">
    <property type="entry name" value="ACYL-COA DEHYDROGENASE"/>
    <property type="match status" value="1"/>
</dbReference>
<keyword evidence="4" id="KW-0274">FAD</keyword>
<comment type="cofactor">
    <cofactor evidence="1">
        <name>FAD</name>
        <dbReference type="ChEBI" id="CHEBI:57692"/>
    </cofactor>
</comment>
<dbReference type="Gene3D" id="1.20.140.10">
    <property type="entry name" value="Butyryl-CoA Dehydrogenase, subunit A, domain 3"/>
    <property type="match status" value="1"/>
</dbReference>
<dbReference type="EMBL" id="CAEZYR010000039">
    <property type="protein sequence ID" value="CAB4742121.1"/>
    <property type="molecule type" value="Genomic_DNA"/>
</dbReference>
<keyword evidence="3" id="KW-0285">Flavoprotein</keyword>
<keyword evidence="5" id="KW-0560">Oxidoreductase</keyword>
<evidence type="ECO:0000259" key="9">
    <source>
        <dbReference type="Pfam" id="PF02771"/>
    </source>
</evidence>
<dbReference type="Gene3D" id="1.10.540.10">
    <property type="entry name" value="Acyl-CoA dehydrogenase/oxidase, N-terminal domain"/>
    <property type="match status" value="1"/>
</dbReference>
<dbReference type="Pfam" id="PF02771">
    <property type="entry name" value="Acyl-CoA_dh_N"/>
    <property type="match status" value="1"/>
</dbReference>
<evidence type="ECO:0000313" key="10">
    <source>
        <dbReference type="EMBL" id="CAB4742121.1"/>
    </source>
</evidence>
<dbReference type="InterPro" id="IPR036250">
    <property type="entry name" value="AcylCo_DH-like_C"/>
</dbReference>
<protein>
    <submittedName>
        <fullName evidence="10">Unannotated protein</fullName>
    </submittedName>
</protein>
<dbReference type="InterPro" id="IPR046373">
    <property type="entry name" value="Acyl-CoA_Oxase/DH_mid-dom_sf"/>
</dbReference>
<dbReference type="InterPro" id="IPR013786">
    <property type="entry name" value="AcylCoA_DH/ox_N"/>
</dbReference>
<feature type="region of interest" description="Disordered" evidence="6">
    <location>
        <begin position="396"/>
        <end position="415"/>
    </location>
</feature>
<dbReference type="Pfam" id="PF02770">
    <property type="entry name" value="Acyl-CoA_dh_M"/>
    <property type="match status" value="1"/>
</dbReference>
<evidence type="ECO:0000256" key="2">
    <source>
        <dbReference type="ARBA" id="ARBA00009347"/>
    </source>
</evidence>
<dbReference type="PANTHER" id="PTHR43292:SF4">
    <property type="entry name" value="ACYL-COA DEHYDROGENASE FADE34"/>
    <property type="match status" value="1"/>
</dbReference>
<dbReference type="InterPro" id="IPR009100">
    <property type="entry name" value="AcylCoA_DH/oxidase_NM_dom_sf"/>
</dbReference>
<dbReference type="InterPro" id="IPR006091">
    <property type="entry name" value="Acyl-CoA_Oxase/DH_mid-dom"/>
</dbReference>
<dbReference type="SUPFAM" id="SSF47203">
    <property type="entry name" value="Acyl-CoA dehydrogenase C-terminal domain-like"/>
    <property type="match status" value="1"/>
</dbReference>
<name>A0A6J6T4N3_9ZZZZ</name>
<evidence type="ECO:0000256" key="1">
    <source>
        <dbReference type="ARBA" id="ARBA00001974"/>
    </source>
</evidence>
<dbReference type="AlphaFoldDB" id="A0A6J6T4N3"/>
<feature type="domain" description="Acyl-CoA dehydrogenase/oxidase C-terminal" evidence="7">
    <location>
        <begin position="242"/>
        <end position="395"/>
    </location>
</feature>
<evidence type="ECO:0000256" key="4">
    <source>
        <dbReference type="ARBA" id="ARBA00022827"/>
    </source>
</evidence>
<reference evidence="10" key="1">
    <citation type="submission" date="2020-05" db="EMBL/GenBank/DDBJ databases">
        <authorList>
            <person name="Chiriac C."/>
            <person name="Salcher M."/>
            <person name="Ghai R."/>
            <person name="Kavagutti S V."/>
        </authorList>
    </citation>
    <scope>NUCLEOTIDE SEQUENCE</scope>
</reference>
<proteinExistence type="inferred from homology"/>
<sequence length="415" mass="45163">MVMSRLEIDPGAPDAVITASVQEWVATHVPESWREAAARGGAAAVRTVRTREQYEEWYPLFAASGMVVPALPVEYGGLGVESRVARLIDAELRALNLGKLNIVGVTAIIPVLLNYGTEEQRLRFIPPLVRNEEIWCQLFSEPGAGSDLASLSTRAVRDGDEWVVSGQKVWNTWAHYSQFGLLVARTDPDVPKRQGITCFACPIDAPGVLVRPLIHITGEVDFNEVFLDGVRIPDEYRLGPVGAGWKVVNAALGGERTMVSGSGAGGVERIGGSGVTHLVKLAQRNGKWADPLVRQSLMKLWCEERVRGWTNARVRDNARAGRAAGPESSIGKVHQGEMNQRIQMAAAELLGPGATAWTAGTEMPFEVHGMLRSRANTIEGGTSEVNRNILGERVLGLPREPDPYQSTPWKDVPRS</sequence>
<dbReference type="GO" id="GO:0050660">
    <property type="term" value="F:flavin adenine dinucleotide binding"/>
    <property type="evidence" value="ECO:0007669"/>
    <property type="project" value="InterPro"/>
</dbReference>
<evidence type="ECO:0000259" key="7">
    <source>
        <dbReference type="Pfam" id="PF00441"/>
    </source>
</evidence>
<evidence type="ECO:0000256" key="3">
    <source>
        <dbReference type="ARBA" id="ARBA00022630"/>
    </source>
</evidence>
<dbReference type="Gene3D" id="2.40.110.10">
    <property type="entry name" value="Butyryl-CoA Dehydrogenase, subunit A, domain 2"/>
    <property type="match status" value="1"/>
</dbReference>
<organism evidence="10">
    <name type="scientific">freshwater metagenome</name>
    <dbReference type="NCBI Taxonomy" id="449393"/>
    <lineage>
        <taxon>unclassified sequences</taxon>
        <taxon>metagenomes</taxon>
        <taxon>ecological metagenomes</taxon>
    </lineage>
</organism>
<dbReference type="GO" id="GO:0005886">
    <property type="term" value="C:plasma membrane"/>
    <property type="evidence" value="ECO:0007669"/>
    <property type="project" value="TreeGrafter"/>
</dbReference>
<accession>A0A6J6T4N3</accession>
<comment type="similarity">
    <text evidence="2">Belongs to the acyl-CoA dehydrogenase family.</text>
</comment>